<proteinExistence type="inferred from homology"/>
<evidence type="ECO:0000256" key="5">
    <source>
        <dbReference type="ARBA" id="ARBA00022884"/>
    </source>
</evidence>
<evidence type="ECO:0000256" key="3">
    <source>
        <dbReference type="ARBA" id="ARBA00022759"/>
    </source>
</evidence>
<evidence type="ECO:0000256" key="4">
    <source>
        <dbReference type="ARBA" id="ARBA00022801"/>
    </source>
</evidence>
<dbReference type="InterPro" id="IPR014721">
    <property type="entry name" value="Ribsml_uS5_D2-typ_fold_subgr"/>
</dbReference>
<keyword evidence="1 6" id="KW-0819">tRNA processing</keyword>
<evidence type="ECO:0000313" key="8">
    <source>
        <dbReference type="EMBL" id="PIS42814.1"/>
    </source>
</evidence>
<evidence type="ECO:0000256" key="1">
    <source>
        <dbReference type="ARBA" id="ARBA00022694"/>
    </source>
</evidence>
<dbReference type="SUPFAM" id="SSF54211">
    <property type="entry name" value="Ribosomal protein S5 domain 2-like"/>
    <property type="match status" value="1"/>
</dbReference>
<evidence type="ECO:0000313" key="9">
    <source>
        <dbReference type="Proteomes" id="UP000231542"/>
    </source>
</evidence>
<gene>
    <name evidence="6 8" type="primary">rnpA</name>
    <name evidence="8" type="ORF">COT24_01640</name>
</gene>
<comment type="subunit">
    <text evidence="6">Consists of a catalytic RNA component (M1 or rnpB) and a protein subunit.</text>
</comment>
<dbReference type="GO" id="GO:0001682">
    <property type="term" value="P:tRNA 5'-leader removal"/>
    <property type="evidence" value="ECO:0007669"/>
    <property type="project" value="UniProtKB-UniRule"/>
</dbReference>
<dbReference type="GO" id="GO:0000049">
    <property type="term" value="F:tRNA binding"/>
    <property type="evidence" value="ECO:0007669"/>
    <property type="project" value="UniProtKB-UniRule"/>
</dbReference>
<organism evidence="8 9">
    <name type="scientific">Candidatus Kerfeldbacteria bacterium CG08_land_8_20_14_0_20_40_16</name>
    <dbReference type="NCBI Taxonomy" id="2014244"/>
    <lineage>
        <taxon>Bacteria</taxon>
        <taxon>Candidatus Kerfeldiibacteriota</taxon>
    </lineage>
</organism>
<dbReference type="HAMAP" id="MF_00227">
    <property type="entry name" value="RNase_P"/>
    <property type="match status" value="1"/>
</dbReference>
<dbReference type="InterPro" id="IPR000100">
    <property type="entry name" value="RNase_P"/>
</dbReference>
<dbReference type="GO" id="GO:0004526">
    <property type="term" value="F:ribonuclease P activity"/>
    <property type="evidence" value="ECO:0007669"/>
    <property type="project" value="UniProtKB-UniRule"/>
</dbReference>
<keyword evidence="2 6" id="KW-0540">Nuclease</keyword>
<keyword evidence="5 6" id="KW-0694">RNA-binding</keyword>
<dbReference type="InterPro" id="IPR020568">
    <property type="entry name" value="Ribosomal_Su5_D2-typ_SF"/>
</dbReference>
<dbReference type="GO" id="GO:0030677">
    <property type="term" value="C:ribonuclease P complex"/>
    <property type="evidence" value="ECO:0007669"/>
    <property type="project" value="TreeGrafter"/>
</dbReference>
<dbReference type="Pfam" id="PF00825">
    <property type="entry name" value="Ribonuclease_P"/>
    <property type="match status" value="1"/>
</dbReference>
<dbReference type="Proteomes" id="UP000231542">
    <property type="component" value="Unassembled WGS sequence"/>
</dbReference>
<sequence>MLAKQYRLVKNKEFAEVYRKGRSAALPTLVLRLKKQGQEIKGRAVNSRFGFVVSGKIFKKIVLRNKLKRQLRSIIQGRLNRIPAGFDCVIIARSRINTRNYRQIEEDVDQLLQKSNLLKPNK</sequence>
<dbReference type="NCBIfam" id="TIGR00188">
    <property type="entry name" value="rnpA"/>
    <property type="match status" value="1"/>
</dbReference>
<dbReference type="AlphaFoldDB" id="A0A2H0YWE0"/>
<dbReference type="GO" id="GO:0042781">
    <property type="term" value="F:3'-tRNA processing endoribonuclease activity"/>
    <property type="evidence" value="ECO:0007669"/>
    <property type="project" value="TreeGrafter"/>
</dbReference>
<dbReference type="EMBL" id="PEXU01000019">
    <property type="protein sequence ID" value="PIS42814.1"/>
    <property type="molecule type" value="Genomic_DNA"/>
</dbReference>
<accession>A0A2H0YWE0</accession>
<name>A0A2H0YWE0_9BACT</name>
<evidence type="ECO:0000256" key="7">
    <source>
        <dbReference type="NCBIfam" id="TIGR00188"/>
    </source>
</evidence>
<comment type="similarity">
    <text evidence="6">Belongs to the RnpA family.</text>
</comment>
<comment type="caution">
    <text evidence="8">The sequence shown here is derived from an EMBL/GenBank/DDBJ whole genome shotgun (WGS) entry which is preliminary data.</text>
</comment>
<evidence type="ECO:0000256" key="2">
    <source>
        <dbReference type="ARBA" id="ARBA00022722"/>
    </source>
</evidence>
<keyword evidence="3 6" id="KW-0255">Endonuclease</keyword>
<dbReference type="Gene3D" id="3.30.230.10">
    <property type="match status" value="1"/>
</dbReference>
<comment type="function">
    <text evidence="6">RNaseP catalyzes the removal of the 5'-leader sequence from pre-tRNA to produce the mature 5'-terminus. It can also cleave other RNA substrates such as 4.5S RNA. The protein component plays an auxiliary but essential role in vivo by binding to the 5'-leader sequence and broadening the substrate specificity of the ribozyme.</text>
</comment>
<keyword evidence="4 6" id="KW-0378">Hydrolase</keyword>
<dbReference type="PANTHER" id="PTHR33992:SF1">
    <property type="entry name" value="RIBONUCLEASE P PROTEIN COMPONENT"/>
    <property type="match status" value="1"/>
</dbReference>
<evidence type="ECO:0000256" key="6">
    <source>
        <dbReference type="HAMAP-Rule" id="MF_00227"/>
    </source>
</evidence>
<dbReference type="EC" id="3.1.26.5" evidence="6 7"/>
<reference evidence="8 9" key="1">
    <citation type="submission" date="2017-09" db="EMBL/GenBank/DDBJ databases">
        <title>Depth-based differentiation of microbial function through sediment-hosted aquifers and enrichment of novel symbionts in the deep terrestrial subsurface.</title>
        <authorList>
            <person name="Probst A.J."/>
            <person name="Ladd B."/>
            <person name="Jarett J.K."/>
            <person name="Geller-Mcgrath D.E."/>
            <person name="Sieber C.M."/>
            <person name="Emerson J.B."/>
            <person name="Anantharaman K."/>
            <person name="Thomas B.C."/>
            <person name="Malmstrom R."/>
            <person name="Stieglmeier M."/>
            <person name="Klingl A."/>
            <person name="Woyke T."/>
            <person name="Ryan C.M."/>
            <person name="Banfield J.F."/>
        </authorList>
    </citation>
    <scope>NUCLEOTIDE SEQUENCE [LARGE SCALE GENOMIC DNA]</scope>
    <source>
        <strain evidence="8">CG08_land_8_20_14_0_20_40_16</strain>
    </source>
</reference>
<dbReference type="PANTHER" id="PTHR33992">
    <property type="entry name" value="RIBONUCLEASE P PROTEIN COMPONENT"/>
    <property type="match status" value="1"/>
</dbReference>
<protein>
    <recommendedName>
        <fullName evidence="6 7">Ribonuclease P protein component</fullName>
        <shortName evidence="6">RNase P protein</shortName>
        <shortName evidence="6">RNaseP protein</shortName>
        <ecNumber evidence="6 7">3.1.26.5</ecNumber>
    </recommendedName>
    <alternativeName>
        <fullName evidence="6">Protein C5</fullName>
    </alternativeName>
</protein>
<comment type="catalytic activity">
    <reaction evidence="6">
        <text>Endonucleolytic cleavage of RNA, removing 5'-extranucleotides from tRNA precursor.</text>
        <dbReference type="EC" id="3.1.26.5"/>
    </reaction>
</comment>